<evidence type="ECO:0000313" key="2">
    <source>
        <dbReference type="Proteomes" id="UP000265520"/>
    </source>
</evidence>
<comment type="caution">
    <text evidence="1">The sequence shown here is derived from an EMBL/GenBank/DDBJ whole genome shotgun (WGS) entry which is preliminary data.</text>
</comment>
<dbReference type="AlphaFoldDB" id="A0A392VIL5"/>
<sequence>MLPKLPRSSQELSDCRFWVLAGRAGA</sequence>
<keyword evidence="2" id="KW-1185">Reference proteome</keyword>
<dbReference type="EMBL" id="LXQA011188162">
    <property type="protein sequence ID" value="MCI88248.1"/>
    <property type="molecule type" value="Genomic_DNA"/>
</dbReference>
<reference evidence="1 2" key="1">
    <citation type="journal article" date="2018" name="Front. Plant Sci.">
        <title>Red Clover (Trifolium pratense) and Zigzag Clover (T. medium) - A Picture of Genomic Similarities and Differences.</title>
        <authorList>
            <person name="Dluhosova J."/>
            <person name="Istvanek J."/>
            <person name="Nedelnik J."/>
            <person name="Repkova J."/>
        </authorList>
    </citation>
    <scope>NUCLEOTIDE SEQUENCE [LARGE SCALE GENOMIC DNA]</scope>
    <source>
        <strain evidence="2">cv. 10/8</strain>
        <tissue evidence="1">Leaf</tissue>
    </source>
</reference>
<evidence type="ECO:0000313" key="1">
    <source>
        <dbReference type="EMBL" id="MCI88248.1"/>
    </source>
</evidence>
<organism evidence="1 2">
    <name type="scientific">Trifolium medium</name>
    <dbReference type="NCBI Taxonomy" id="97028"/>
    <lineage>
        <taxon>Eukaryota</taxon>
        <taxon>Viridiplantae</taxon>
        <taxon>Streptophyta</taxon>
        <taxon>Embryophyta</taxon>
        <taxon>Tracheophyta</taxon>
        <taxon>Spermatophyta</taxon>
        <taxon>Magnoliopsida</taxon>
        <taxon>eudicotyledons</taxon>
        <taxon>Gunneridae</taxon>
        <taxon>Pentapetalae</taxon>
        <taxon>rosids</taxon>
        <taxon>fabids</taxon>
        <taxon>Fabales</taxon>
        <taxon>Fabaceae</taxon>
        <taxon>Papilionoideae</taxon>
        <taxon>50 kb inversion clade</taxon>
        <taxon>NPAAA clade</taxon>
        <taxon>Hologalegina</taxon>
        <taxon>IRL clade</taxon>
        <taxon>Trifolieae</taxon>
        <taxon>Trifolium</taxon>
    </lineage>
</organism>
<feature type="non-terminal residue" evidence="1">
    <location>
        <position position="26"/>
    </location>
</feature>
<protein>
    <submittedName>
        <fullName evidence="1">Uncharacterized protein</fullName>
    </submittedName>
</protein>
<dbReference type="Proteomes" id="UP000265520">
    <property type="component" value="Unassembled WGS sequence"/>
</dbReference>
<proteinExistence type="predicted"/>
<accession>A0A392VIL5</accession>
<name>A0A392VIL5_9FABA</name>